<sequence length="90" mass="10099">MKELRMTVTAVHITYDSRLKQMMKTANFHGMGNLQVKLQLITCDSDLFSKCIDVSEGQQLSEEQSSDKKLFNKAADSTEMKLALLGADQL</sequence>
<comment type="caution">
    <text evidence="1">The sequence shown here is derived from an EMBL/GenBank/DDBJ whole genome shotgun (WGS) entry which is preliminary data.</text>
</comment>
<dbReference type="AlphaFoldDB" id="A0A5J4UFU3"/>
<dbReference type="Proteomes" id="UP000324800">
    <property type="component" value="Unassembled WGS sequence"/>
</dbReference>
<feature type="non-terminal residue" evidence="1">
    <location>
        <position position="90"/>
    </location>
</feature>
<evidence type="ECO:0000313" key="2">
    <source>
        <dbReference type="Proteomes" id="UP000324800"/>
    </source>
</evidence>
<dbReference type="OrthoDB" id="6252103at2759"/>
<protein>
    <submittedName>
        <fullName evidence="1">Uncharacterized protein</fullName>
    </submittedName>
</protein>
<evidence type="ECO:0000313" key="1">
    <source>
        <dbReference type="EMBL" id="KAA6368931.1"/>
    </source>
</evidence>
<reference evidence="1 2" key="1">
    <citation type="submission" date="2019-03" db="EMBL/GenBank/DDBJ databases">
        <title>Single cell metagenomics reveals metabolic interactions within the superorganism composed of flagellate Streblomastix strix and complex community of Bacteroidetes bacteria on its surface.</title>
        <authorList>
            <person name="Treitli S.C."/>
            <person name="Kolisko M."/>
            <person name="Husnik F."/>
            <person name="Keeling P."/>
            <person name="Hampl V."/>
        </authorList>
    </citation>
    <scope>NUCLEOTIDE SEQUENCE [LARGE SCALE GENOMIC DNA]</scope>
    <source>
        <strain evidence="1">ST1C</strain>
    </source>
</reference>
<gene>
    <name evidence="1" type="ORF">EZS28_035542</name>
</gene>
<dbReference type="EMBL" id="SNRW01016857">
    <property type="protein sequence ID" value="KAA6368931.1"/>
    <property type="molecule type" value="Genomic_DNA"/>
</dbReference>
<proteinExistence type="predicted"/>
<accession>A0A5J4UFU3</accession>
<name>A0A5J4UFU3_9EUKA</name>
<organism evidence="1 2">
    <name type="scientific">Streblomastix strix</name>
    <dbReference type="NCBI Taxonomy" id="222440"/>
    <lineage>
        <taxon>Eukaryota</taxon>
        <taxon>Metamonada</taxon>
        <taxon>Preaxostyla</taxon>
        <taxon>Oxymonadida</taxon>
        <taxon>Streblomastigidae</taxon>
        <taxon>Streblomastix</taxon>
    </lineage>
</organism>